<protein>
    <recommendedName>
        <fullName evidence="4">Transmembrane protein</fullName>
    </recommendedName>
</protein>
<reference evidence="2 3" key="1">
    <citation type="journal article" date="2012" name="Nature">
        <title>Repeated polyploidization of Gossypium genomes and the evolution of spinnable cotton fibres.</title>
        <authorList>
            <person name="Paterson A.H."/>
            <person name="Wendel J.F."/>
            <person name="Gundlach H."/>
            <person name="Guo H."/>
            <person name="Jenkins J."/>
            <person name="Jin D."/>
            <person name="Llewellyn D."/>
            <person name="Showmaker K.C."/>
            <person name="Shu S."/>
            <person name="Udall J."/>
            <person name="Yoo M.J."/>
            <person name="Byers R."/>
            <person name="Chen W."/>
            <person name="Doron-Faigenboim A."/>
            <person name="Duke M.V."/>
            <person name="Gong L."/>
            <person name="Grimwood J."/>
            <person name="Grover C."/>
            <person name="Grupp K."/>
            <person name="Hu G."/>
            <person name="Lee T.H."/>
            <person name="Li J."/>
            <person name="Lin L."/>
            <person name="Liu T."/>
            <person name="Marler B.S."/>
            <person name="Page J.T."/>
            <person name="Roberts A.W."/>
            <person name="Romanel E."/>
            <person name="Sanders W.S."/>
            <person name="Szadkowski E."/>
            <person name="Tan X."/>
            <person name="Tang H."/>
            <person name="Xu C."/>
            <person name="Wang J."/>
            <person name="Wang Z."/>
            <person name="Zhang D."/>
            <person name="Zhang L."/>
            <person name="Ashrafi H."/>
            <person name="Bedon F."/>
            <person name="Bowers J.E."/>
            <person name="Brubaker C.L."/>
            <person name="Chee P.W."/>
            <person name="Das S."/>
            <person name="Gingle A.R."/>
            <person name="Haigler C.H."/>
            <person name="Harker D."/>
            <person name="Hoffmann L.V."/>
            <person name="Hovav R."/>
            <person name="Jones D.C."/>
            <person name="Lemke C."/>
            <person name="Mansoor S."/>
            <person name="ur Rahman M."/>
            <person name="Rainville L.N."/>
            <person name="Rambani A."/>
            <person name="Reddy U.K."/>
            <person name="Rong J.K."/>
            <person name="Saranga Y."/>
            <person name="Scheffler B.E."/>
            <person name="Scheffler J.A."/>
            <person name="Stelly D.M."/>
            <person name="Triplett B.A."/>
            <person name="Van Deynze A."/>
            <person name="Vaslin M.F."/>
            <person name="Waghmare V.N."/>
            <person name="Walford S.A."/>
            <person name="Wright R.J."/>
            <person name="Zaki E.A."/>
            <person name="Zhang T."/>
            <person name="Dennis E.S."/>
            <person name="Mayer K.F."/>
            <person name="Peterson D.G."/>
            <person name="Rokhsar D.S."/>
            <person name="Wang X."/>
            <person name="Schmutz J."/>
        </authorList>
    </citation>
    <scope>NUCLEOTIDE SEQUENCE [LARGE SCALE GENOMIC DNA]</scope>
</reference>
<evidence type="ECO:0008006" key="4">
    <source>
        <dbReference type="Google" id="ProtNLM"/>
    </source>
</evidence>
<proteinExistence type="predicted"/>
<keyword evidence="1" id="KW-1133">Transmembrane helix</keyword>
<dbReference type="AlphaFoldDB" id="A0A0D2PRI2"/>
<sequence length="110" mass="13244">MFINDSSIETDDGVSMFVEVFLHRRRKSVLDLVLSFDNYYYYLMVSVVLSSSNYYYYMFFLLIIIVSRWCLSCFRLSSINVHDSFLELFSLIRGTPWKHQPWRMDSYLTT</sequence>
<keyword evidence="1" id="KW-0472">Membrane</keyword>
<gene>
    <name evidence="2" type="ORF">B456_001G023900</name>
</gene>
<keyword evidence="3" id="KW-1185">Reference proteome</keyword>
<evidence type="ECO:0000256" key="1">
    <source>
        <dbReference type="SAM" id="Phobius"/>
    </source>
</evidence>
<organism evidence="2 3">
    <name type="scientific">Gossypium raimondii</name>
    <name type="common">Peruvian cotton</name>
    <name type="synonym">Gossypium klotzschianum subsp. raimondii</name>
    <dbReference type="NCBI Taxonomy" id="29730"/>
    <lineage>
        <taxon>Eukaryota</taxon>
        <taxon>Viridiplantae</taxon>
        <taxon>Streptophyta</taxon>
        <taxon>Embryophyta</taxon>
        <taxon>Tracheophyta</taxon>
        <taxon>Spermatophyta</taxon>
        <taxon>Magnoliopsida</taxon>
        <taxon>eudicotyledons</taxon>
        <taxon>Gunneridae</taxon>
        <taxon>Pentapetalae</taxon>
        <taxon>rosids</taxon>
        <taxon>malvids</taxon>
        <taxon>Malvales</taxon>
        <taxon>Malvaceae</taxon>
        <taxon>Malvoideae</taxon>
        <taxon>Gossypium</taxon>
    </lineage>
</organism>
<evidence type="ECO:0000313" key="2">
    <source>
        <dbReference type="EMBL" id="KJB06526.1"/>
    </source>
</evidence>
<accession>A0A0D2PRI2</accession>
<keyword evidence="1" id="KW-0812">Transmembrane</keyword>
<feature type="transmembrane region" description="Helical" evidence="1">
    <location>
        <begin position="54"/>
        <end position="71"/>
    </location>
</feature>
<dbReference type="Proteomes" id="UP000032304">
    <property type="component" value="Chromosome 1"/>
</dbReference>
<evidence type="ECO:0000313" key="3">
    <source>
        <dbReference type="Proteomes" id="UP000032304"/>
    </source>
</evidence>
<dbReference type="EMBL" id="CM001740">
    <property type="protein sequence ID" value="KJB06526.1"/>
    <property type="molecule type" value="Genomic_DNA"/>
</dbReference>
<name>A0A0D2PRI2_GOSRA</name>
<dbReference type="Gramene" id="KJB06526">
    <property type="protein sequence ID" value="KJB06526"/>
    <property type="gene ID" value="B456_001G023900"/>
</dbReference>